<comment type="catalytic activity">
    <reaction evidence="8">
        <text>a 3'-end 3'-phospho-ribonucleotide-RNA + a 5'-end dephospho-ribonucleoside-RNA + GTP = a ribonucleotidyl-ribonucleotide-RNA + GMP + diphosphate</text>
        <dbReference type="Rhea" id="RHEA:68076"/>
        <dbReference type="Rhea" id="RHEA-COMP:10463"/>
        <dbReference type="Rhea" id="RHEA-COMP:13936"/>
        <dbReference type="Rhea" id="RHEA-COMP:17355"/>
        <dbReference type="ChEBI" id="CHEBI:33019"/>
        <dbReference type="ChEBI" id="CHEBI:37565"/>
        <dbReference type="ChEBI" id="CHEBI:58115"/>
        <dbReference type="ChEBI" id="CHEBI:83062"/>
        <dbReference type="ChEBI" id="CHEBI:138284"/>
        <dbReference type="ChEBI" id="CHEBI:173118"/>
        <dbReference type="EC" id="6.5.1.8"/>
    </reaction>
</comment>
<feature type="binding site" evidence="10">
    <location>
        <begin position="305"/>
        <end position="308"/>
    </location>
    <ligand>
        <name>GMP</name>
        <dbReference type="ChEBI" id="CHEBI:58115"/>
    </ligand>
</feature>
<evidence type="ECO:0000313" key="13">
    <source>
        <dbReference type="Proteomes" id="UP000595564"/>
    </source>
</evidence>
<name>A0A7R6PYF1_9BACT</name>
<dbReference type="InterPro" id="IPR001233">
    <property type="entry name" value="RtcB"/>
</dbReference>
<evidence type="ECO:0000256" key="3">
    <source>
        <dbReference type="ARBA" id="ARBA00022723"/>
    </source>
</evidence>
<comment type="cofactor">
    <cofactor evidence="11">
        <name>Mn(2+)</name>
        <dbReference type="ChEBI" id="CHEBI:29035"/>
    </cofactor>
    <text evidence="11">Binds 2 manganese ions per subunit.</text>
</comment>
<dbReference type="InterPro" id="IPR036025">
    <property type="entry name" value="RtcB-like_sf"/>
</dbReference>
<dbReference type="RefSeq" id="WP_201328237.1">
    <property type="nucleotide sequence ID" value="NZ_AP017470.1"/>
</dbReference>
<feature type="binding site" evidence="11">
    <location>
        <position position="197"/>
    </location>
    <ligand>
        <name>Mn(2+)</name>
        <dbReference type="ChEBI" id="CHEBI:29035"/>
        <label>2</label>
    </ligand>
</feature>
<keyword evidence="5" id="KW-0692">RNA repair</keyword>
<feature type="binding site" evidence="11">
    <location>
        <position position="279"/>
    </location>
    <ligand>
        <name>Mn(2+)</name>
        <dbReference type="ChEBI" id="CHEBI:29035"/>
        <label>2</label>
    </ligand>
</feature>
<dbReference type="GO" id="GO:0003909">
    <property type="term" value="F:DNA ligase activity"/>
    <property type="evidence" value="ECO:0007669"/>
    <property type="project" value="TreeGrafter"/>
</dbReference>
<dbReference type="AlphaFoldDB" id="A0A7R6PYF1"/>
<feature type="binding site" evidence="10">
    <location>
        <begin position="279"/>
        <end position="280"/>
    </location>
    <ligand>
        <name>GMP</name>
        <dbReference type="ChEBI" id="CHEBI:58115"/>
    </ligand>
</feature>
<dbReference type="GO" id="GO:0030145">
    <property type="term" value="F:manganese ion binding"/>
    <property type="evidence" value="ECO:0007669"/>
    <property type="project" value="TreeGrafter"/>
</dbReference>
<dbReference type="Gene3D" id="3.90.1860.10">
    <property type="entry name" value="tRNA-splicing ligase RtcB"/>
    <property type="match status" value="1"/>
</dbReference>
<dbReference type="GO" id="GO:0006396">
    <property type="term" value="P:RNA processing"/>
    <property type="evidence" value="ECO:0007669"/>
    <property type="project" value="InterPro"/>
</dbReference>
<evidence type="ECO:0000256" key="10">
    <source>
        <dbReference type="PIRSR" id="PIRSR601233-2"/>
    </source>
</evidence>
<dbReference type="GO" id="GO:0005525">
    <property type="term" value="F:GTP binding"/>
    <property type="evidence" value="ECO:0007669"/>
    <property type="project" value="UniProtKB-KW"/>
</dbReference>
<dbReference type="PANTHER" id="PTHR43749:SF2">
    <property type="entry name" value="RNA-SPLICING LIGASE RTCB"/>
    <property type="match status" value="1"/>
</dbReference>
<evidence type="ECO:0000256" key="8">
    <source>
        <dbReference type="ARBA" id="ARBA00047746"/>
    </source>
</evidence>
<evidence type="ECO:0000256" key="9">
    <source>
        <dbReference type="PIRSR" id="PIRSR601233-1"/>
    </source>
</evidence>
<dbReference type="EMBL" id="AP017470">
    <property type="protein sequence ID" value="BBB31903.1"/>
    <property type="molecule type" value="Genomic_DNA"/>
</dbReference>
<dbReference type="EC" id="6.5.1.8" evidence="1"/>
<evidence type="ECO:0000313" key="12">
    <source>
        <dbReference type="EMBL" id="BBB31903.1"/>
    </source>
</evidence>
<keyword evidence="13" id="KW-1185">Reference proteome</keyword>
<evidence type="ECO:0000256" key="11">
    <source>
        <dbReference type="PIRSR" id="PIRSR601233-3"/>
    </source>
</evidence>
<proteinExistence type="predicted"/>
<evidence type="ECO:0000256" key="4">
    <source>
        <dbReference type="ARBA" id="ARBA00022741"/>
    </source>
</evidence>
<evidence type="ECO:0000256" key="7">
    <source>
        <dbReference type="ARBA" id="ARBA00023211"/>
    </source>
</evidence>
<gene>
    <name evidence="12" type="ORF">TTHT_0282</name>
</gene>
<keyword evidence="6 10" id="KW-0342">GTP-binding</keyword>
<keyword evidence="4 10" id="KW-0547">Nucleotide-binding</keyword>
<keyword evidence="2" id="KW-0436">Ligase</keyword>
<dbReference type="PANTHER" id="PTHR43749">
    <property type="entry name" value="RNA-SPLICING LIGASE RTCB"/>
    <property type="match status" value="1"/>
</dbReference>
<feature type="binding site" evidence="11">
    <location>
        <position position="179"/>
    </location>
    <ligand>
        <name>Mn(2+)</name>
        <dbReference type="ChEBI" id="CHEBI:29035"/>
        <label>1</label>
    </ligand>
</feature>
<accession>A0A7R6PYF1</accession>
<dbReference type="GO" id="GO:0170057">
    <property type="term" value="F:RNA ligase (GTP) activity"/>
    <property type="evidence" value="ECO:0007669"/>
    <property type="project" value="UniProtKB-EC"/>
</dbReference>
<dbReference type="GO" id="GO:0006281">
    <property type="term" value="P:DNA repair"/>
    <property type="evidence" value="ECO:0007669"/>
    <property type="project" value="TreeGrafter"/>
</dbReference>
<dbReference type="SUPFAM" id="SSF103365">
    <property type="entry name" value="Hypothetical protein PH1602"/>
    <property type="match status" value="1"/>
</dbReference>
<evidence type="ECO:0000256" key="5">
    <source>
        <dbReference type="ARBA" id="ARBA00022800"/>
    </source>
</evidence>
<reference evidence="12 13" key="1">
    <citation type="journal article" date="2012" name="Extremophiles">
        <title>Thermotomaculum hydrothermale gen. nov., sp. nov., a novel heterotrophic thermophile within the phylum Acidobacteria from a deep-sea hydrothermal vent chimney in the Southern Okinawa Trough.</title>
        <authorList>
            <person name="Izumi H."/>
            <person name="Nunoura T."/>
            <person name="Miyazaki M."/>
            <person name="Mino S."/>
            <person name="Toki T."/>
            <person name="Takai K."/>
            <person name="Sako Y."/>
            <person name="Sawabe T."/>
            <person name="Nakagawa S."/>
        </authorList>
    </citation>
    <scope>NUCLEOTIDE SEQUENCE [LARGE SCALE GENOMIC DNA]</scope>
    <source>
        <strain evidence="12 13">AC55</strain>
    </source>
</reference>
<feature type="binding site" evidence="10">
    <location>
        <begin position="329"/>
        <end position="332"/>
    </location>
    <ligand>
        <name>GMP</name>
        <dbReference type="ChEBI" id="CHEBI:58115"/>
    </ligand>
</feature>
<dbReference type="KEGG" id="thyd:TTHT_0282"/>
<protein>
    <recommendedName>
        <fullName evidence="1">3'-phosphate/5'-hydroxy nucleic acid ligase</fullName>
        <ecNumber evidence="1">6.5.1.8</ecNumber>
    </recommendedName>
</protein>
<dbReference type="InterPro" id="IPR052915">
    <property type="entry name" value="RtcB-like"/>
</dbReference>
<evidence type="ECO:0000256" key="2">
    <source>
        <dbReference type="ARBA" id="ARBA00022598"/>
    </source>
</evidence>
<dbReference type="Proteomes" id="UP000595564">
    <property type="component" value="Chromosome"/>
</dbReference>
<evidence type="ECO:0000256" key="1">
    <source>
        <dbReference type="ARBA" id="ARBA00012726"/>
    </source>
</evidence>
<keyword evidence="7 11" id="KW-0464">Manganese</keyword>
<dbReference type="GO" id="GO:0042245">
    <property type="term" value="P:RNA repair"/>
    <property type="evidence" value="ECO:0007669"/>
    <property type="project" value="UniProtKB-KW"/>
</dbReference>
<organism evidence="12 13">
    <name type="scientific">Thermotomaculum hydrothermale</name>
    <dbReference type="NCBI Taxonomy" id="981385"/>
    <lineage>
        <taxon>Bacteria</taxon>
        <taxon>Pseudomonadati</taxon>
        <taxon>Acidobacteriota</taxon>
        <taxon>Holophagae</taxon>
        <taxon>Thermotomaculales</taxon>
        <taxon>Thermotomaculaceae</taxon>
        <taxon>Thermotomaculum</taxon>
    </lineage>
</organism>
<sequence length="402" mass="44936">MIIVEGKYSKAKIMIDNVEKEVLNQVYSIVNHPAFTENIVIMPDCHAGIGSVIGFTMPMTDKVIPNTIGVDIGCGMVLVNIGKPKKLKLEKIDSAIKSRIPSGFSIHKKPKVNIETAFEWNNLNKAFGRVKRKIEEKIGKTNYKPEAYSPCWLKRKSAQIGVDFEKTINSIGTLGGGNHFIEIGKSQNSGDICLTVHSGSRHFGLCVANYHQKVAKKYVEKKGIKVQKGLEYLEGELLLDYIHDMLFAQSYAHLNRMTIIETLLEILDCEVLDTIESVHNYIDMDDLIIRKGAIRSYNGERMIIPFNMRDGLLICTGKSNSEWNFSAPHGAGRVMGRREAKRRLSLEVFKKQMKGIVSSSVCKSTLDEAPDAYKDPALIEQAIKPTANILDRVKPLLNVKAT</sequence>
<evidence type="ECO:0000256" key="6">
    <source>
        <dbReference type="ARBA" id="ARBA00023134"/>
    </source>
</evidence>
<dbReference type="Pfam" id="PF01139">
    <property type="entry name" value="RtcB"/>
    <property type="match status" value="1"/>
</dbReference>
<keyword evidence="3 11" id="KW-0479">Metal-binding</keyword>
<feature type="binding site" evidence="11">
    <location>
        <position position="71"/>
    </location>
    <ligand>
        <name>Mn(2+)</name>
        <dbReference type="ChEBI" id="CHEBI:29035"/>
        <label>1</label>
    </ligand>
</feature>
<feature type="active site" description="GMP-histidine intermediate" evidence="9">
    <location>
        <position position="329"/>
    </location>
</feature>
<feature type="binding site" evidence="10">
    <location>
        <begin position="178"/>
        <end position="182"/>
    </location>
    <ligand>
        <name>GMP</name>
        <dbReference type="ChEBI" id="CHEBI:58115"/>
    </ligand>
</feature>